<evidence type="ECO:0000256" key="5">
    <source>
        <dbReference type="ARBA" id="ARBA00023119"/>
    </source>
</evidence>
<dbReference type="GO" id="GO:0005581">
    <property type="term" value="C:collagen trimer"/>
    <property type="evidence" value="ECO:0007669"/>
    <property type="project" value="UniProtKB-KW"/>
</dbReference>
<dbReference type="PRINTS" id="PR00007">
    <property type="entry name" value="COMPLEMNTC1Q"/>
</dbReference>
<feature type="compositionally biased region" description="Basic and acidic residues" evidence="6">
    <location>
        <begin position="226"/>
        <end position="237"/>
    </location>
</feature>
<dbReference type="OrthoDB" id="5983381at2759"/>
<comment type="subcellular location">
    <subcellularLocation>
        <location evidence="1">Secreted</location>
        <location evidence="1">Extracellular space</location>
        <location evidence="1">Extracellular matrix</location>
    </subcellularLocation>
</comment>
<dbReference type="PROSITE" id="PS50871">
    <property type="entry name" value="C1Q"/>
    <property type="match status" value="1"/>
</dbReference>
<keyword evidence="3" id="KW-0272">Extracellular matrix</keyword>
<evidence type="ECO:0000256" key="6">
    <source>
        <dbReference type="SAM" id="MobiDB-lite"/>
    </source>
</evidence>
<evidence type="ECO:0000256" key="2">
    <source>
        <dbReference type="ARBA" id="ARBA00022525"/>
    </source>
</evidence>
<feature type="compositionally biased region" description="Pro residues" evidence="6">
    <location>
        <begin position="181"/>
        <end position="193"/>
    </location>
</feature>
<dbReference type="Pfam" id="PF01391">
    <property type="entry name" value="Collagen"/>
    <property type="match status" value="1"/>
</dbReference>
<evidence type="ECO:0000256" key="4">
    <source>
        <dbReference type="ARBA" id="ARBA00022729"/>
    </source>
</evidence>
<dbReference type="InterPro" id="IPR008983">
    <property type="entry name" value="Tumour_necrosis_fac-like_dom"/>
</dbReference>
<dbReference type="InterPro" id="IPR008160">
    <property type="entry name" value="Collagen"/>
</dbReference>
<dbReference type="SMART" id="SM00110">
    <property type="entry name" value="C1Q"/>
    <property type="match status" value="1"/>
</dbReference>
<keyword evidence="10" id="KW-1185">Reference proteome</keyword>
<evidence type="ECO:0000313" key="10">
    <source>
        <dbReference type="Proteomes" id="UP000824219"/>
    </source>
</evidence>
<comment type="caution">
    <text evidence="9">The sequence shown here is derived from an EMBL/GenBank/DDBJ whole genome shotgun (WGS) entry which is preliminary data.</text>
</comment>
<protein>
    <recommendedName>
        <fullName evidence="8">C1q domain-containing protein</fullName>
    </recommendedName>
</protein>
<evidence type="ECO:0000256" key="3">
    <source>
        <dbReference type="ARBA" id="ARBA00022530"/>
    </source>
</evidence>
<feature type="chain" id="PRO_5038911792" description="C1q domain-containing protein" evidence="7">
    <location>
        <begin position="25"/>
        <end position="366"/>
    </location>
</feature>
<name>A0A9D3NFC6_9TELE</name>
<gene>
    <name evidence="9" type="ORF">KOW79_017108</name>
</gene>
<evidence type="ECO:0000313" key="9">
    <source>
        <dbReference type="EMBL" id="KAG7319965.1"/>
    </source>
</evidence>
<dbReference type="PANTHER" id="PTHR15427">
    <property type="entry name" value="EMILIN ELASTIN MICROFIBRIL INTERFACE-LOCATED PROTEIN ELASTIN MICROFIBRIL INTERFACER"/>
    <property type="match status" value="1"/>
</dbReference>
<keyword evidence="4 7" id="KW-0732">Signal</keyword>
<feature type="region of interest" description="Disordered" evidence="6">
    <location>
        <begin position="165"/>
        <end position="237"/>
    </location>
</feature>
<sequence>MTALNVSPIMIKVFLGLLASSALSKGMFINNETKNFTPPSPGSLDRPIPPEFWGSGDYPPLPHNDMPQHVYNMDGGPPQIRTGFQMPYEVPTAMPAPADNYPMLPKGYPLPPDGYPLPQNSRAHASIRLSVPDLTYCDMILEAPVPPTADQVPWFCTCTLCKGSWQSQKGDKGDRGLPGQPGSPGPRGLPGPQGPQGFIGPTGFKGQKGDEGMKGNDGPPGPTGRIGERGFKGDKGDMEHHYNPVTGVYKAPVNGTYSFSYNLCVLNKVLKVGLFHNFAPVVKSIGAVNLGMVSQEVLLHLNMGDEVWIQVKDLNSNGMCTSNEASSTFAGFLLYPDSCDVPFSREIPEPISGTYSWGTLEAPADQ</sequence>
<dbReference type="Pfam" id="PF00386">
    <property type="entry name" value="C1q"/>
    <property type="match status" value="1"/>
</dbReference>
<evidence type="ECO:0000259" key="8">
    <source>
        <dbReference type="PROSITE" id="PS50871"/>
    </source>
</evidence>
<dbReference type="InterPro" id="IPR001073">
    <property type="entry name" value="C1q_dom"/>
</dbReference>
<dbReference type="SUPFAM" id="SSF49842">
    <property type="entry name" value="TNF-like"/>
    <property type="match status" value="1"/>
</dbReference>
<proteinExistence type="predicted"/>
<accession>A0A9D3NFC6</accession>
<dbReference type="Gene3D" id="2.60.120.40">
    <property type="match status" value="1"/>
</dbReference>
<feature type="domain" description="C1q" evidence="8">
    <location>
        <begin position="204"/>
        <end position="340"/>
    </location>
</feature>
<dbReference type="Proteomes" id="UP000824219">
    <property type="component" value="Linkage Group LG20"/>
</dbReference>
<organism evidence="9 10">
    <name type="scientific">Hemibagrus wyckioides</name>
    <dbReference type="NCBI Taxonomy" id="337641"/>
    <lineage>
        <taxon>Eukaryota</taxon>
        <taxon>Metazoa</taxon>
        <taxon>Chordata</taxon>
        <taxon>Craniata</taxon>
        <taxon>Vertebrata</taxon>
        <taxon>Euteleostomi</taxon>
        <taxon>Actinopterygii</taxon>
        <taxon>Neopterygii</taxon>
        <taxon>Teleostei</taxon>
        <taxon>Ostariophysi</taxon>
        <taxon>Siluriformes</taxon>
        <taxon>Bagridae</taxon>
        <taxon>Hemibagrus</taxon>
    </lineage>
</organism>
<dbReference type="AlphaFoldDB" id="A0A9D3NFC6"/>
<evidence type="ECO:0000256" key="1">
    <source>
        <dbReference type="ARBA" id="ARBA00004498"/>
    </source>
</evidence>
<dbReference type="InterPro" id="IPR050392">
    <property type="entry name" value="Collagen/C1q_domain"/>
</dbReference>
<feature type="signal peptide" evidence="7">
    <location>
        <begin position="1"/>
        <end position="24"/>
    </location>
</feature>
<evidence type="ECO:0000256" key="7">
    <source>
        <dbReference type="SAM" id="SignalP"/>
    </source>
</evidence>
<keyword evidence="5" id="KW-0176">Collagen</keyword>
<dbReference type="EMBL" id="JAHKSW010000020">
    <property type="protein sequence ID" value="KAG7319965.1"/>
    <property type="molecule type" value="Genomic_DNA"/>
</dbReference>
<keyword evidence="2" id="KW-0964">Secreted</keyword>
<reference evidence="9 10" key="1">
    <citation type="submission" date="2021-06" db="EMBL/GenBank/DDBJ databases">
        <title>Chromosome-level genome assembly of the red-tail catfish (Hemibagrus wyckioides).</title>
        <authorList>
            <person name="Shao F."/>
        </authorList>
    </citation>
    <scope>NUCLEOTIDE SEQUENCE [LARGE SCALE GENOMIC DNA]</scope>
    <source>
        <strain evidence="9">EC202008001</strain>
        <tissue evidence="9">Blood</tissue>
    </source>
</reference>
<dbReference type="PANTHER" id="PTHR15427:SF52">
    <property type="entry name" value="C1Q DOMAIN-CONTAINING PROTEIN"/>
    <property type="match status" value="1"/>
</dbReference>